<dbReference type="AlphaFoldDB" id="A0A818EWH6"/>
<organism evidence="2 4">
    <name type="scientific">Rotaria socialis</name>
    <dbReference type="NCBI Taxonomy" id="392032"/>
    <lineage>
        <taxon>Eukaryota</taxon>
        <taxon>Metazoa</taxon>
        <taxon>Spiralia</taxon>
        <taxon>Gnathifera</taxon>
        <taxon>Rotifera</taxon>
        <taxon>Eurotatoria</taxon>
        <taxon>Bdelloidea</taxon>
        <taxon>Philodinida</taxon>
        <taxon>Philodinidae</taxon>
        <taxon>Rotaria</taxon>
    </lineage>
</organism>
<feature type="region of interest" description="Disordered" evidence="1">
    <location>
        <begin position="1"/>
        <end position="25"/>
    </location>
</feature>
<feature type="non-terminal residue" evidence="2">
    <location>
        <position position="323"/>
    </location>
</feature>
<dbReference type="EMBL" id="CAJNYU010001755">
    <property type="protein sequence ID" value="CAF3465091.1"/>
    <property type="molecule type" value="Genomic_DNA"/>
</dbReference>
<feature type="compositionally biased region" description="Polar residues" evidence="1">
    <location>
        <begin position="191"/>
        <end position="213"/>
    </location>
</feature>
<gene>
    <name evidence="2" type="ORF">FME351_LOCUS14394</name>
    <name evidence="3" type="ORF">TSG867_LOCUS31779</name>
</gene>
<evidence type="ECO:0000256" key="1">
    <source>
        <dbReference type="SAM" id="MobiDB-lite"/>
    </source>
</evidence>
<dbReference type="EMBL" id="CAJOBQ010006256">
    <property type="protein sequence ID" value="CAF4669316.1"/>
    <property type="molecule type" value="Genomic_DNA"/>
</dbReference>
<dbReference type="Proteomes" id="UP000663869">
    <property type="component" value="Unassembled WGS sequence"/>
</dbReference>
<feature type="region of interest" description="Disordered" evidence="1">
    <location>
        <begin position="188"/>
        <end position="223"/>
    </location>
</feature>
<protein>
    <submittedName>
        <fullName evidence="2">Uncharacterized protein</fullName>
    </submittedName>
</protein>
<evidence type="ECO:0000313" key="4">
    <source>
        <dbReference type="Proteomes" id="UP000663869"/>
    </source>
</evidence>
<sequence length="323" mass="36543">MPRTQATQRDHYKPTSPGKVSSQSIDFENNQSIILTKLNKELQEFPDRFPKIISPLPPVDDNKTDQWQERLRQAKEAQTGERVSLIPYYVQDSHWIGVILKFHFSGLQCAEFIDPVVNSSFDPSKSQEQFSNTFPGVTLKSRTLKTTDDPKQSAERTVENLLTAAAEIHSADVKSLSTVNSCKKIIDDRNLGTTNSSDEQRSISTATLSQGNIEEQPDKNYPIHNKSEDSIFTGKSDSTVKVSPTEQPIVQEPNQCIYHDINGHKAHFELYEVLASQLKRSLAAHEIDNEQELQNQITTRKELILSLEKEGKHISAQRRKDSL</sequence>
<dbReference type="Proteomes" id="UP000663862">
    <property type="component" value="Unassembled WGS sequence"/>
</dbReference>
<reference evidence="2" key="1">
    <citation type="submission" date="2021-02" db="EMBL/GenBank/DDBJ databases">
        <authorList>
            <person name="Nowell W R."/>
        </authorList>
    </citation>
    <scope>NUCLEOTIDE SEQUENCE</scope>
</reference>
<comment type="caution">
    <text evidence="2">The sequence shown here is derived from an EMBL/GenBank/DDBJ whole genome shotgun (WGS) entry which is preliminary data.</text>
</comment>
<proteinExistence type="predicted"/>
<name>A0A818EWH6_9BILA</name>
<evidence type="ECO:0000313" key="3">
    <source>
        <dbReference type="EMBL" id="CAF4669316.1"/>
    </source>
</evidence>
<accession>A0A818EWH6</accession>
<evidence type="ECO:0000313" key="2">
    <source>
        <dbReference type="EMBL" id="CAF3465091.1"/>
    </source>
</evidence>